<protein>
    <submittedName>
        <fullName evidence="2">Uncharacterized protein</fullName>
    </submittedName>
</protein>
<feature type="region of interest" description="Disordered" evidence="1">
    <location>
        <begin position="1"/>
        <end position="64"/>
    </location>
</feature>
<proteinExistence type="predicted"/>
<sequence>ERPGSRPASDGRREARRMAVDGTARTPRELRRRRRGAVAGVGARRSPAATRAGACGSPRRGVVV</sequence>
<feature type="non-terminal residue" evidence="2">
    <location>
        <position position="1"/>
    </location>
</feature>
<feature type="non-terminal residue" evidence="2">
    <location>
        <position position="64"/>
    </location>
</feature>
<reference evidence="2" key="1">
    <citation type="submission" date="2020-02" db="EMBL/GenBank/DDBJ databases">
        <authorList>
            <person name="Meier V. D."/>
        </authorList>
    </citation>
    <scope>NUCLEOTIDE SEQUENCE</scope>
    <source>
        <strain evidence="2">AVDCRST_MAG45</strain>
    </source>
</reference>
<dbReference type="AlphaFoldDB" id="A0A6J4T814"/>
<name>A0A6J4T814_9ACTN</name>
<evidence type="ECO:0000256" key="1">
    <source>
        <dbReference type="SAM" id="MobiDB-lite"/>
    </source>
</evidence>
<evidence type="ECO:0000313" key="2">
    <source>
        <dbReference type="EMBL" id="CAA9515669.1"/>
    </source>
</evidence>
<accession>A0A6J4T814</accession>
<gene>
    <name evidence="2" type="ORF">AVDCRST_MAG45-2189</name>
</gene>
<organism evidence="2">
    <name type="scientific">uncultured Solirubrobacterales bacterium</name>
    <dbReference type="NCBI Taxonomy" id="768556"/>
    <lineage>
        <taxon>Bacteria</taxon>
        <taxon>Bacillati</taxon>
        <taxon>Actinomycetota</taxon>
        <taxon>Thermoleophilia</taxon>
        <taxon>Solirubrobacterales</taxon>
        <taxon>environmental samples</taxon>
    </lineage>
</organism>
<feature type="compositionally biased region" description="Low complexity" evidence="1">
    <location>
        <begin position="37"/>
        <end position="49"/>
    </location>
</feature>
<feature type="compositionally biased region" description="Basic and acidic residues" evidence="1">
    <location>
        <begin position="1"/>
        <end position="19"/>
    </location>
</feature>
<dbReference type="EMBL" id="CADCVU010000186">
    <property type="protein sequence ID" value="CAA9515669.1"/>
    <property type="molecule type" value="Genomic_DNA"/>
</dbReference>